<name>A0ABQ9JI97_9CUCU</name>
<organism evidence="1 2">
    <name type="scientific">Molorchus minor</name>
    <dbReference type="NCBI Taxonomy" id="1323400"/>
    <lineage>
        <taxon>Eukaryota</taxon>
        <taxon>Metazoa</taxon>
        <taxon>Ecdysozoa</taxon>
        <taxon>Arthropoda</taxon>
        <taxon>Hexapoda</taxon>
        <taxon>Insecta</taxon>
        <taxon>Pterygota</taxon>
        <taxon>Neoptera</taxon>
        <taxon>Endopterygota</taxon>
        <taxon>Coleoptera</taxon>
        <taxon>Polyphaga</taxon>
        <taxon>Cucujiformia</taxon>
        <taxon>Chrysomeloidea</taxon>
        <taxon>Cerambycidae</taxon>
        <taxon>Lamiinae</taxon>
        <taxon>Monochamini</taxon>
        <taxon>Molorchus</taxon>
    </lineage>
</organism>
<comment type="caution">
    <text evidence="1">The sequence shown here is derived from an EMBL/GenBank/DDBJ whole genome shotgun (WGS) entry which is preliminary data.</text>
</comment>
<dbReference type="EMBL" id="JAPWTJ010000559">
    <property type="protein sequence ID" value="KAJ8977348.1"/>
    <property type="molecule type" value="Genomic_DNA"/>
</dbReference>
<evidence type="ECO:0000313" key="2">
    <source>
        <dbReference type="Proteomes" id="UP001162164"/>
    </source>
</evidence>
<reference evidence="1" key="1">
    <citation type="journal article" date="2023" name="Insect Mol. Biol.">
        <title>Genome sequencing provides insights into the evolution of gene families encoding plant cell wall-degrading enzymes in longhorned beetles.</title>
        <authorList>
            <person name="Shin N.R."/>
            <person name="Okamura Y."/>
            <person name="Kirsch R."/>
            <person name="Pauchet Y."/>
        </authorList>
    </citation>
    <scope>NUCLEOTIDE SEQUENCE</scope>
    <source>
        <strain evidence="1">MMC_N1</strain>
    </source>
</reference>
<sequence length="178" mass="20505">MAASKWRPEINLTANAVMVFSQQNLLSFVSLFGLLRSELLFTKKFYILRREAPKDIIFEVNNELFLIRQMSQYAALRDAPLHSVRSCGCQATVTKFVFQKLSSIESCDNYQEMLKKIFIFLCEKLGSQSSNNLSSIVDIKRVLGTLKHGSEERDDGLLQYINMCEVVYYYAHMSAEIY</sequence>
<protein>
    <submittedName>
        <fullName evidence="1">Uncharacterized protein</fullName>
    </submittedName>
</protein>
<dbReference type="Proteomes" id="UP001162164">
    <property type="component" value="Unassembled WGS sequence"/>
</dbReference>
<keyword evidence="2" id="KW-1185">Reference proteome</keyword>
<gene>
    <name evidence="1" type="ORF">NQ317_017763</name>
</gene>
<evidence type="ECO:0000313" key="1">
    <source>
        <dbReference type="EMBL" id="KAJ8977348.1"/>
    </source>
</evidence>
<accession>A0ABQ9JI97</accession>
<proteinExistence type="predicted"/>